<organism evidence="2 3">
    <name type="scientific">Planktothrix paucivesiculata PCC 9631</name>
    <dbReference type="NCBI Taxonomy" id="671071"/>
    <lineage>
        <taxon>Bacteria</taxon>
        <taxon>Bacillati</taxon>
        <taxon>Cyanobacteriota</taxon>
        <taxon>Cyanophyceae</taxon>
        <taxon>Oscillatoriophycideae</taxon>
        <taxon>Oscillatoriales</taxon>
        <taxon>Microcoleaceae</taxon>
        <taxon>Planktothrix</taxon>
    </lineage>
</organism>
<feature type="compositionally biased region" description="Basic residues" evidence="1">
    <location>
        <begin position="1"/>
        <end position="10"/>
    </location>
</feature>
<feature type="compositionally biased region" description="Low complexity" evidence="1">
    <location>
        <begin position="138"/>
        <end position="155"/>
    </location>
</feature>
<dbReference type="Proteomes" id="UP000182190">
    <property type="component" value="Unassembled WGS sequence"/>
</dbReference>
<proteinExistence type="predicted"/>
<keyword evidence="3" id="KW-1185">Reference proteome</keyword>
<feature type="region of interest" description="Disordered" evidence="1">
    <location>
        <begin position="1"/>
        <end position="45"/>
    </location>
</feature>
<accession>A0A7Z9BZJ5</accession>
<dbReference type="EMBL" id="CZCS02000225">
    <property type="protein sequence ID" value="VXD24516.1"/>
    <property type="molecule type" value="Genomic_DNA"/>
</dbReference>
<reference evidence="2" key="1">
    <citation type="submission" date="2019-10" db="EMBL/GenBank/DDBJ databases">
        <authorList>
            <consortium name="Genoscope - CEA"/>
            <person name="William W."/>
        </authorList>
    </citation>
    <scope>NUCLEOTIDE SEQUENCE [LARGE SCALE GENOMIC DNA]</scope>
    <source>
        <strain evidence="2">BBR_PRJEB10994</strain>
    </source>
</reference>
<name>A0A7Z9BZJ5_9CYAN</name>
<dbReference type="RefSeq" id="WP_083621983.1">
    <property type="nucleotide sequence ID" value="NZ_LR735018.1"/>
</dbReference>
<gene>
    <name evidence="2" type="ORF">PL9631_810028</name>
</gene>
<evidence type="ECO:0000313" key="3">
    <source>
        <dbReference type="Proteomes" id="UP000182190"/>
    </source>
</evidence>
<dbReference type="AlphaFoldDB" id="A0A7Z9BZJ5"/>
<evidence type="ECO:0000256" key="1">
    <source>
        <dbReference type="SAM" id="MobiDB-lite"/>
    </source>
</evidence>
<feature type="region of interest" description="Disordered" evidence="1">
    <location>
        <begin position="136"/>
        <end position="165"/>
    </location>
</feature>
<feature type="compositionally biased region" description="Polar residues" evidence="1">
    <location>
        <begin position="11"/>
        <end position="25"/>
    </location>
</feature>
<comment type="caution">
    <text evidence="2">The sequence shown here is derived from an EMBL/GenBank/DDBJ whole genome shotgun (WGS) entry which is preliminary data.</text>
</comment>
<sequence>MKVRLKKQNRQKAGSVNPTGIQAESLTDIRPMDNHLTTPQKPQTEDINHQQIQKNQGFNFAEISIFAGGAQGLTPKIQPKFFDRPENITQQSSIPIIQRKLSPDQIKHANRIRKARGLDLLPIEAAKQLNNVEEATGPAPAANQPVANQQPTQTPHQSDAKRSESNFQVVHDYSGIKSTFKELKSWDKVKEQFSSDQKTMWQLFDFRQWYVDSLISVLRDTYPGLIAQSVGSADPTSDYDITISTPGSGKDVEAIKWFNAQVRKEFGVEPGTVFDTNLYAKNYLKVEENIDNQAAMGEQKPDQNLEQVEGEFGKIASLSHDMAALVKQRRYMKQVEWDNYVNQVVNNITDPEQQKFTRNQYEEADSIYQIAASELLGEVKQEINQDGMSDEKKQRIQEHTKLGKAEEEVLSQLPNNKYKDEIRKQLLGAEELQAITHEDSDLVLKKSNELYLDRMAKVRQLQQTIHKLGTGEPTKVEALKAQVQQMLGEAYFYAAEAYHSEGAVKHIVAGVQGAKNPNQKAAVMNSLKPEHFLQSFNEQLGDFLKDLSHYANAHDGKIFYRSSKYLYRLFLAVAELRQYKFKDFPSLQIESKTAHEIAKDIDSQLVAIRKGNKKFDSEDEKNQAAVDTMKEILGVQTASDLKVKILTMAQEFNVKVRSQITELSTPGENTSKDYFTNIQ</sequence>
<dbReference type="OrthoDB" id="436117at2"/>
<protein>
    <submittedName>
        <fullName evidence="2">Uncharacterized protein</fullName>
    </submittedName>
</protein>
<evidence type="ECO:0000313" key="2">
    <source>
        <dbReference type="EMBL" id="VXD24516.1"/>
    </source>
</evidence>